<comment type="subcellular location">
    <subcellularLocation>
        <location evidence="5">Nucleus</location>
    </subcellularLocation>
</comment>
<dbReference type="PANTHER" id="PTHR11267:SF204">
    <property type="entry name" value="SPADETAIL"/>
    <property type="match status" value="1"/>
</dbReference>
<dbReference type="SMART" id="SM00425">
    <property type="entry name" value="TBOX"/>
    <property type="match status" value="1"/>
</dbReference>
<reference evidence="8 9" key="2">
    <citation type="submission" date="2018-11" db="EMBL/GenBank/DDBJ databases">
        <authorList>
            <consortium name="Pathogen Informatics"/>
        </authorList>
    </citation>
    <scope>NUCLEOTIDE SEQUENCE [LARGE SCALE GENOMIC DNA]</scope>
</reference>
<evidence type="ECO:0000256" key="6">
    <source>
        <dbReference type="SAM" id="MobiDB-lite"/>
    </source>
</evidence>
<dbReference type="InterPro" id="IPR046360">
    <property type="entry name" value="T-box_DNA-bd"/>
</dbReference>
<organism evidence="10">
    <name type="scientific">Thelazia callipaeda</name>
    <name type="common">Oriental eyeworm</name>
    <name type="synonym">Parasitic nematode</name>
    <dbReference type="NCBI Taxonomy" id="103827"/>
    <lineage>
        <taxon>Eukaryota</taxon>
        <taxon>Metazoa</taxon>
        <taxon>Ecdysozoa</taxon>
        <taxon>Nematoda</taxon>
        <taxon>Chromadorea</taxon>
        <taxon>Rhabditida</taxon>
        <taxon>Spirurina</taxon>
        <taxon>Spiruromorpha</taxon>
        <taxon>Thelazioidea</taxon>
        <taxon>Thelaziidae</taxon>
        <taxon>Thelazia</taxon>
    </lineage>
</organism>
<evidence type="ECO:0000256" key="3">
    <source>
        <dbReference type="ARBA" id="ARBA00023163"/>
    </source>
</evidence>
<accession>A0A0N5D8M4</accession>
<dbReference type="InterPro" id="IPR036960">
    <property type="entry name" value="T-box_sf"/>
</dbReference>
<dbReference type="OMA" id="TLWHHFS"/>
<evidence type="ECO:0000256" key="4">
    <source>
        <dbReference type="ARBA" id="ARBA00023242"/>
    </source>
</evidence>
<dbReference type="AlphaFoldDB" id="A0A0N5D8M4"/>
<proteinExistence type="predicted"/>
<protein>
    <submittedName>
        <fullName evidence="10">T-box domain-containing protein</fullName>
    </submittedName>
</protein>
<gene>
    <name evidence="8" type="ORF">TCLT_LOCUS9449</name>
</gene>
<dbReference type="InterPro" id="IPR001699">
    <property type="entry name" value="TF_T-box"/>
</dbReference>
<evidence type="ECO:0000256" key="2">
    <source>
        <dbReference type="ARBA" id="ARBA00023125"/>
    </source>
</evidence>
<dbReference type="Gene3D" id="2.60.40.820">
    <property type="entry name" value="Transcription factor, T-box"/>
    <property type="match status" value="1"/>
</dbReference>
<dbReference type="GO" id="GO:0000981">
    <property type="term" value="F:DNA-binding transcription factor activity, RNA polymerase II-specific"/>
    <property type="evidence" value="ECO:0007669"/>
    <property type="project" value="TreeGrafter"/>
</dbReference>
<dbReference type="OrthoDB" id="7442607at2759"/>
<dbReference type="PRINTS" id="PR00937">
    <property type="entry name" value="TBOX"/>
</dbReference>
<keyword evidence="1" id="KW-0805">Transcription regulation</keyword>
<dbReference type="WBParaSite" id="TCLT_0000946001-mRNA-1">
    <property type="protein sequence ID" value="TCLT_0000946001-mRNA-1"/>
    <property type="gene ID" value="TCLT_0000946001"/>
</dbReference>
<dbReference type="GO" id="GO:0045893">
    <property type="term" value="P:positive regulation of DNA-templated transcription"/>
    <property type="evidence" value="ECO:0007669"/>
    <property type="project" value="InterPro"/>
</dbReference>
<evidence type="ECO:0000256" key="1">
    <source>
        <dbReference type="ARBA" id="ARBA00023015"/>
    </source>
</evidence>
<dbReference type="PROSITE" id="PS50252">
    <property type="entry name" value="TBOX_3"/>
    <property type="match status" value="1"/>
</dbReference>
<evidence type="ECO:0000313" key="10">
    <source>
        <dbReference type="WBParaSite" id="TCLT_0000946001-mRNA-1"/>
    </source>
</evidence>
<dbReference type="InterPro" id="IPR008967">
    <property type="entry name" value="p53-like_TF_DNA-bd_sf"/>
</dbReference>
<feature type="domain" description="T-box" evidence="7">
    <location>
        <begin position="23"/>
        <end position="234"/>
    </location>
</feature>
<dbReference type="GO" id="GO:0001708">
    <property type="term" value="P:cell fate specification"/>
    <property type="evidence" value="ECO:0007669"/>
    <property type="project" value="TreeGrafter"/>
</dbReference>
<sequence length="398" mass="45333">MNDVLASQKCEMLVVNEKIRVDISQRKLWEEFHRYQNEMILTSKGRLVMKTTFFYDLLVNYNLIICNFRCIYPRISFAVSGLEVRSLYSMHLKIRRADCFRYKYTGGEWHKAGRGEPESETKPIYPENGFTQTGQYWMSNDIRFGKVKITNNPKDYFNVVLTSMHKYCPILYVHKVYATPAVCLDGSTIFTNQYQLVKSFTDEVMEFIAVTAYQNQQIIEMKKAHNSYARGQRGGTVKSTTDLPNGDASSLTPSSSYQPPLYLPMNPLNGYNPYWGSTSSLPSQIHFPSLVDFPSSSSTGQPSYPLSSKSFTDQPNSSTHSDSVLLRSLNSGNTFRTMFHNLSKSSTSLESQSVLSPSPFAQLNLHNMNMWDYGTFWHPFALPYSPLVSNPSDTDSNI</sequence>
<evidence type="ECO:0000313" key="9">
    <source>
        <dbReference type="Proteomes" id="UP000276776"/>
    </source>
</evidence>
<dbReference type="GO" id="GO:0000978">
    <property type="term" value="F:RNA polymerase II cis-regulatory region sequence-specific DNA binding"/>
    <property type="evidence" value="ECO:0007669"/>
    <property type="project" value="InterPro"/>
</dbReference>
<keyword evidence="4 5" id="KW-0539">Nucleus</keyword>
<feature type="region of interest" description="Disordered" evidence="6">
    <location>
        <begin position="301"/>
        <end position="324"/>
    </location>
</feature>
<evidence type="ECO:0000259" key="7">
    <source>
        <dbReference type="PROSITE" id="PS50252"/>
    </source>
</evidence>
<dbReference type="PANTHER" id="PTHR11267">
    <property type="entry name" value="T-BOX PROTEIN-RELATED"/>
    <property type="match status" value="1"/>
</dbReference>
<dbReference type="GO" id="GO:0000785">
    <property type="term" value="C:chromatin"/>
    <property type="evidence" value="ECO:0007669"/>
    <property type="project" value="TreeGrafter"/>
</dbReference>
<evidence type="ECO:0000256" key="5">
    <source>
        <dbReference type="PROSITE-ProRule" id="PRU00201"/>
    </source>
</evidence>
<dbReference type="SUPFAM" id="SSF49417">
    <property type="entry name" value="p53-like transcription factors"/>
    <property type="match status" value="1"/>
</dbReference>
<keyword evidence="2 5" id="KW-0238">DNA-binding</keyword>
<reference evidence="10" key="1">
    <citation type="submission" date="2017-02" db="UniProtKB">
        <authorList>
            <consortium name="WormBaseParasite"/>
        </authorList>
    </citation>
    <scope>IDENTIFICATION</scope>
</reference>
<dbReference type="GO" id="GO:0005634">
    <property type="term" value="C:nucleus"/>
    <property type="evidence" value="ECO:0007669"/>
    <property type="project" value="UniProtKB-SubCell"/>
</dbReference>
<comment type="caution">
    <text evidence="5">Lacks conserved residue(s) required for the propagation of feature annotation.</text>
</comment>
<name>A0A0N5D8M4_THECL</name>
<keyword evidence="3" id="KW-0804">Transcription</keyword>
<dbReference type="Pfam" id="PF00907">
    <property type="entry name" value="T-box"/>
    <property type="match status" value="1"/>
</dbReference>
<dbReference type="CDD" id="cd00182">
    <property type="entry name" value="T-box"/>
    <property type="match status" value="1"/>
</dbReference>
<dbReference type="STRING" id="103827.A0A0N5D8M4"/>
<feature type="region of interest" description="Disordered" evidence="6">
    <location>
        <begin position="229"/>
        <end position="255"/>
    </location>
</feature>
<evidence type="ECO:0000313" key="8">
    <source>
        <dbReference type="EMBL" id="VDN07080.1"/>
    </source>
</evidence>
<dbReference type="Proteomes" id="UP000276776">
    <property type="component" value="Unassembled WGS sequence"/>
</dbReference>
<dbReference type="EMBL" id="UYYF01004800">
    <property type="protein sequence ID" value="VDN07080.1"/>
    <property type="molecule type" value="Genomic_DNA"/>
</dbReference>
<keyword evidence="9" id="KW-1185">Reference proteome</keyword>